<feature type="non-terminal residue" evidence="1">
    <location>
        <position position="1"/>
    </location>
</feature>
<evidence type="ECO:0008006" key="3">
    <source>
        <dbReference type="Google" id="ProtNLM"/>
    </source>
</evidence>
<dbReference type="AlphaFoldDB" id="A0A164QDM5"/>
<dbReference type="OrthoDB" id="2658103at2759"/>
<keyword evidence="2" id="KW-1185">Reference proteome</keyword>
<sequence length="177" mass="19974">SAARATVMEWYMKRTGSLHKYLNALAEASFPDEWKRNRKAYEAGQWTRSDTRQGGFLARAIVWKLQVDVHRDSQDEPGGICICFNGGSYMSAEKRGRTGIVFPDLGLIFEYPPGAVIVFRSADLYHGIIPWKPTPELPNHNSLTPGRFSYVFFNQGRAMDVLSDKPAGWGRKNAFGR</sequence>
<gene>
    <name evidence="1" type="ORF">SISNIDRAFT_397745</name>
</gene>
<evidence type="ECO:0000313" key="1">
    <source>
        <dbReference type="EMBL" id="KZS89565.1"/>
    </source>
</evidence>
<name>A0A164QDM5_9AGAM</name>
<protein>
    <recommendedName>
        <fullName evidence="3">Prolyl 4-hydroxylase alpha subunit Fe(2+) 2OG dioxygenase domain-containing protein</fullName>
    </recommendedName>
</protein>
<feature type="non-terminal residue" evidence="1">
    <location>
        <position position="177"/>
    </location>
</feature>
<dbReference type="Proteomes" id="UP000076722">
    <property type="component" value="Unassembled WGS sequence"/>
</dbReference>
<proteinExistence type="predicted"/>
<reference evidence="1 2" key="1">
    <citation type="journal article" date="2016" name="Mol. Biol. Evol.">
        <title>Comparative Genomics of Early-Diverging Mushroom-Forming Fungi Provides Insights into the Origins of Lignocellulose Decay Capabilities.</title>
        <authorList>
            <person name="Nagy L.G."/>
            <person name="Riley R."/>
            <person name="Tritt A."/>
            <person name="Adam C."/>
            <person name="Daum C."/>
            <person name="Floudas D."/>
            <person name="Sun H."/>
            <person name="Yadav J.S."/>
            <person name="Pangilinan J."/>
            <person name="Larsson K.H."/>
            <person name="Matsuura K."/>
            <person name="Barry K."/>
            <person name="Labutti K."/>
            <person name="Kuo R."/>
            <person name="Ohm R.A."/>
            <person name="Bhattacharya S.S."/>
            <person name="Shirouzu T."/>
            <person name="Yoshinaga Y."/>
            <person name="Martin F.M."/>
            <person name="Grigoriev I.V."/>
            <person name="Hibbett D.S."/>
        </authorList>
    </citation>
    <scope>NUCLEOTIDE SEQUENCE [LARGE SCALE GENOMIC DNA]</scope>
    <source>
        <strain evidence="1 2">HHB9708</strain>
    </source>
</reference>
<dbReference type="EMBL" id="KV419427">
    <property type="protein sequence ID" value="KZS89565.1"/>
    <property type="molecule type" value="Genomic_DNA"/>
</dbReference>
<accession>A0A164QDM5</accession>
<dbReference type="Gene3D" id="3.60.130.30">
    <property type="match status" value="1"/>
</dbReference>
<evidence type="ECO:0000313" key="2">
    <source>
        <dbReference type="Proteomes" id="UP000076722"/>
    </source>
</evidence>
<organism evidence="1 2">
    <name type="scientific">Sistotremastrum niveocremeum HHB9708</name>
    <dbReference type="NCBI Taxonomy" id="1314777"/>
    <lineage>
        <taxon>Eukaryota</taxon>
        <taxon>Fungi</taxon>
        <taxon>Dikarya</taxon>
        <taxon>Basidiomycota</taxon>
        <taxon>Agaricomycotina</taxon>
        <taxon>Agaricomycetes</taxon>
        <taxon>Sistotremastrales</taxon>
        <taxon>Sistotremastraceae</taxon>
        <taxon>Sertulicium</taxon>
        <taxon>Sertulicium niveocremeum</taxon>
    </lineage>
</organism>